<dbReference type="KEGG" id="pdv:FFU37_18015"/>
<keyword evidence="1" id="KW-0732">Signal</keyword>
<gene>
    <name evidence="2" type="ORF">FFU37_18015</name>
</gene>
<reference evidence="2 3" key="1">
    <citation type="submission" date="2019-05" db="EMBL/GenBank/DDBJ databases">
        <title>Complete genome sequence of Pseudoalteromonas sp. 16-SW-7(T) isolated from the Okhotsk Sea, Russia.</title>
        <authorList>
            <person name="Nguyen T.H."/>
            <person name="Nedashkovskaya O.I."/>
            <person name="Kim S.-G."/>
        </authorList>
    </citation>
    <scope>NUCLEOTIDE SEQUENCE [LARGE SCALE GENOMIC DNA]</scope>
    <source>
        <strain evidence="2 3">16-SW-7</strain>
    </source>
</reference>
<dbReference type="Proteomes" id="UP000310065">
    <property type="component" value="Chromosome S1"/>
</dbReference>
<dbReference type="GeneID" id="88777568"/>
<accession>A0A4P9J687</accession>
<evidence type="ECO:0000313" key="3">
    <source>
        <dbReference type="Proteomes" id="UP000310065"/>
    </source>
</evidence>
<name>A0A4P9J687_9GAMM</name>
<proteinExistence type="predicted"/>
<protein>
    <submittedName>
        <fullName evidence="2">Uncharacterized protein</fullName>
    </submittedName>
</protein>
<dbReference type="EMBL" id="CP040559">
    <property type="protein sequence ID" value="QCU76366.1"/>
    <property type="molecule type" value="Genomic_DNA"/>
</dbReference>
<dbReference type="AlphaFoldDB" id="A0A4P9J687"/>
<dbReference type="RefSeq" id="WP_138490193.1">
    <property type="nucleotide sequence ID" value="NZ_CP040559.1"/>
</dbReference>
<sequence length="157" mass="18211">MKKMLIAISLLANLGAHATTVSSHPESFELICDKIDVIGSSFDDSRVPSSYIKWDKTKKSLSIKSEELNEFHDELNGHHNDIFIRQENIESYPRIYITFKSNPYSEKWKNEYNTRFVTTQIDMSPKSKRALFKLTSFWQTGGVISRVTTKQAWCKIR</sequence>
<organism evidence="2 3">
    <name type="scientific">Pseudoalteromonas distincta</name>
    <dbReference type="NCBI Taxonomy" id="77608"/>
    <lineage>
        <taxon>Bacteria</taxon>
        <taxon>Pseudomonadati</taxon>
        <taxon>Pseudomonadota</taxon>
        <taxon>Gammaproteobacteria</taxon>
        <taxon>Alteromonadales</taxon>
        <taxon>Pseudoalteromonadaceae</taxon>
        <taxon>Pseudoalteromonas</taxon>
    </lineage>
</organism>
<evidence type="ECO:0000256" key="1">
    <source>
        <dbReference type="SAM" id="SignalP"/>
    </source>
</evidence>
<feature type="signal peptide" evidence="1">
    <location>
        <begin position="1"/>
        <end position="18"/>
    </location>
</feature>
<evidence type="ECO:0000313" key="2">
    <source>
        <dbReference type="EMBL" id="QCU76366.1"/>
    </source>
</evidence>
<feature type="chain" id="PRO_5020286615" evidence="1">
    <location>
        <begin position="19"/>
        <end position="157"/>
    </location>
</feature>